<proteinExistence type="predicted"/>
<keyword evidence="3" id="KW-1185">Reference proteome</keyword>
<dbReference type="GO" id="GO:0006310">
    <property type="term" value="P:DNA recombination"/>
    <property type="evidence" value="ECO:0007669"/>
    <property type="project" value="InterPro"/>
</dbReference>
<dbReference type="OrthoDB" id="45663at2759"/>
<feature type="chain" id="PRO_5040863547" evidence="1">
    <location>
        <begin position="29"/>
        <end position="233"/>
    </location>
</feature>
<name>A0A9W7A4N5_9STRA</name>
<dbReference type="GO" id="GO:0006281">
    <property type="term" value="P:DNA repair"/>
    <property type="evidence" value="ECO:0007669"/>
    <property type="project" value="InterPro"/>
</dbReference>
<dbReference type="SUPFAM" id="SSF103084">
    <property type="entry name" value="Holliday junction resolvase RusA"/>
    <property type="match status" value="1"/>
</dbReference>
<evidence type="ECO:0000313" key="2">
    <source>
        <dbReference type="EMBL" id="GMH62842.1"/>
    </source>
</evidence>
<dbReference type="Pfam" id="PF05866">
    <property type="entry name" value="RusA"/>
    <property type="match status" value="1"/>
</dbReference>
<keyword evidence="1" id="KW-0732">Signal</keyword>
<evidence type="ECO:0000313" key="3">
    <source>
        <dbReference type="Proteomes" id="UP001165122"/>
    </source>
</evidence>
<gene>
    <name evidence="2" type="ORF">TrLO_g1070</name>
</gene>
<dbReference type="GO" id="GO:0000287">
    <property type="term" value="F:magnesium ion binding"/>
    <property type="evidence" value="ECO:0007669"/>
    <property type="project" value="InterPro"/>
</dbReference>
<dbReference type="Proteomes" id="UP001165122">
    <property type="component" value="Unassembled WGS sequence"/>
</dbReference>
<reference evidence="3" key="1">
    <citation type="journal article" date="2023" name="Commun. Biol.">
        <title>Genome analysis of Parmales, the sister group of diatoms, reveals the evolutionary specialization of diatoms from phago-mixotrophs to photoautotrophs.</title>
        <authorList>
            <person name="Ban H."/>
            <person name="Sato S."/>
            <person name="Yoshikawa S."/>
            <person name="Yamada K."/>
            <person name="Nakamura Y."/>
            <person name="Ichinomiya M."/>
            <person name="Sato N."/>
            <person name="Blanc-Mathieu R."/>
            <person name="Endo H."/>
            <person name="Kuwata A."/>
            <person name="Ogata H."/>
        </authorList>
    </citation>
    <scope>NUCLEOTIDE SEQUENCE [LARGE SCALE GENOMIC DNA]</scope>
    <source>
        <strain evidence="3">NIES 3700</strain>
    </source>
</reference>
<sequence length="233" mass="26107">MDMISLRPFFTRFILLTILLFAPLPTSTFTIPSSVAHKTSLSVEAFPPPYTGRGPSVKDVRYTPIPLLSSSSLWILTEKSLHGSVAGRPVPLNRHRNNGKFNYNPSKKAQDSLSDAIKEGLEEWCDFRIGPGRLKIKEQDITLFEDNRITGGSADLDNLIKFFLDSMNGVFWEDDRQVVKVVGGKVWDDGEGGEGGIDFFCRVLEEEEVRGLAESIIPKINDNENYETPQNNK</sequence>
<evidence type="ECO:0000256" key="1">
    <source>
        <dbReference type="SAM" id="SignalP"/>
    </source>
</evidence>
<dbReference type="AlphaFoldDB" id="A0A9W7A4N5"/>
<feature type="signal peptide" evidence="1">
    <location>
        <begin position="1"/>
        <end position="28"/>
    </location>
</feature>
<accession>A0A9W7A4N5</accession>
<dbReference type="Gene3D" id="3.30.1330.70">
    <property type="entry name" value="Holliday junction resolvase RusA"/>
    <property type="match status" value="1"/>
</dbReference>
<comment type="caution">
    <text evidence="2">The sequence shown here is derived from an EMBL/GenBank/DDBJ whole genome shotgun (WGS) entry which is preliminary data.</text>
</comment>
<protein>
    <submittedName>
        <fullName evidence="2">Uncharacterized protein</fullName>
    </submittedName>
</protein>
<dbReference type="InterPro" id="IPR008822">
    <property type="entry name" value="Endonuclease_RusA-like"/>
</dbReference>
<dbReference type="EMBL" id="BRXW01000522">
    <property type="protein sequence ID" value="GMH62842.1"/>
    <property type="molecule type" value="Genomic_DNA"/>
</dbReference>
<dbReference type="InterPro" id="IPR036614">
    <property type="entry name" value="RusA-like_sf"/>
</dbReference>
<organism evidence="2 3">
    <name type="scientific">Triparma laevis f. longispina</name>
    <dbReference type="NCBI Taxonomy" id="1714387"/>
    <lineage>
        <taxon>Eukaryota</taxon>
        <taxon>Sar</taxon>
        <taxon>Stramenopiles</taxon>
        <taxon>Ochrophyta</taxon>
        <taxon>Bolidophyceae</taxon>
        <taxon>Parmales</taxon>
        <taxon>Triparmaceae</taxon>
        <taxon>Triparma</taxon>
    </lineage>
</organism>